<dbReference type="InterPro" id="IPR011990">
    <property type="entry name" value="TPR-like_helical_dom_sf"/>
</dbReference>
<dbReference type="NCBIfam" id="TIGR00756">
    <property type="entry name" value="PPR"/>
    <property type="match status" value="6"/>
</dbReference>
<keyword evidence="2" id="KW-0677">Repeat</keyword>
<dbReference type="PANTHER" id="PTHR47938:SF49">
    <property type="entry name" value="(WILD MALAYSIAN BANANA) HYPOTHETICAL PROTEIN"/>
    <property type="match status" value="1"/>
</dbReference>
<protein>
    <submittedName>
        <fullName evidence="5">Pentatricopeptide repeat-containing protein At5g15010, mitochondrial</fullName>
    </submittedName>
</protein>
<name>A0A1D1YLV8_9ARAE</name>
<feature type="region of interest" description="Disordered" evidence="4">
    <location>
        <begin position="99"/>
        <end position="152"/>
    </location>
</feature>
<feature type="compositionally biased region" description="Low complexity" evidence="4">
    <location>
        <begin position="99"/>
        <end position="112"/>
    </location>
</feature>
<dbReference type="PANTHER" id="PTHR47938">
    <property type="entry name" value="RESPIRATORY COMPLEX I CHAPERONE (CIA84), PUTATIVE (AFU_ORTHOLOGUE AFUA_2G06020)-RELATED"/>
    <property type="match status" value="1"/>
</dbReference>
<comment type="similarity">
    <text evidence="1">Belongs to the PPR family. P subfamily.</text>
</comment>
<proteinExistence type="inferred from homology"/>
<feature type="repeat" description="PPR" evidence="3">
    <location>
        <begin position="405"/>
        <end position="439"/>
    </location>
</feature>
<gene>
    <name evidence="5" type="primary">At5g15010_1</name>
    <name evidence="5" type="ORF">g.61244</name>
</gene>
<feature type="repeat" description="PPR" evidence="3">
    <location>
        <begin position="370"/>
        <end position="404"/>
    </location>
</feature>
<reference evidence="5" key="1">
    <citation type="submission" date="2015-07" db="EMBL/GenBank/DDBJ databases">
        <title>Transcriptome Assembly of Anthurium amnicola.</title>
        <authorList>
            <person name="Suzuki J."/>
        </authorList>
    </citation>
    <scope>NUCLEOTIDE SEQUENCE</scope>
</reference>
<evidence type="ECO:0000313" key="5">
    <source>
        <dbReference type="EMBL" id="JAT55627.1"/>
    </source>
</evidence>
<evidence type="ECO:0000256" key="4">
    <source>
        <dbReference type="SAM" id="MobiDB-lite"/>
    </source>
</evidence>
<dbReference type="AlphaFoldDB" id="A0A1D1YLV8"/>
<sequence>LVPVPQAGSQVFPRSPNPLSLVLELLTGTPWREEGGGAELGAPPAMWWRRIGRISSLPSSLHHLQTHLIPPVVAAAALAPAPSLRPWCGGHPLSAFCAPPSSPASPDAAAASTPRVPQLPDDDDEGSNDEGESFADADDEGSLGGGMGSPVEDEELARDVGVVVSSLQGFGEDCAEARRRLEQCGVAAGPELVQEVLSRLRNDWSAAFTFFLWAGKQPGCAHSVRAYHSMIGILGKLRRFDTAWALVDEMKGGRPPQQRAPSLVTPKTLLILTRRYSAAHDVAGAINSFYALKRFGFAPRMEDFQGLLGALCRYKNVEDAEHLLHCNQNAFPFETKSFNIVLNGWCNAVVSPREAKRFWREMANRGIQCDAVSYGCMISCYSKAGNLRDVMKLFDQMKRLEIVPDRKVYNAVVYALAKGKCIDEARGLVKTMEEKGVVPNAATFNSLIRPLCKARRLLEARALFDEMWSRGLSPCIRTYHAFFDTLKTTEEVFEMLDVMKEKGCSPVSDTYIMLIRKLCRWRQHESVLKLWHDMVASGVGHDRSAYIVLIHGLFLNGKLIEASAYYEEMKAKGFLPEPKTDEMLQAWISGRNAAERTNMVESEVKVIKQQFSDKNNVDTLNTVTSRRNFLRQPEVRSVTRERGFALW</sequence>
<dbReference type="Pfam" id="PF01535">
    <property type="entry name" value="PPR"/>
    <property type="match status" value="3"/>
</dbReference>
<feature type="non-terminal residue" evidence="5">
    <location>
        <position position="1"/>
    </location>
</feature>
<feature type="repeat" description="PPR" evidence="3">
    <location>
        <begin position="542"/>
        <end position="576"/>
    </location>
</feature>
<organism evidence="5">
    <name type="scientific">Anthurium amnicola</name>
    <dbReference type="NCBI Taxonomy" id="1678845"/>
    <lineage>
        <taxon>Eukaryota</taxon>
        <taxon>Viridiplantae</taxon>
        <taxon>Streptophyta</taxon>
        <taxon>Embryophyta</taxon>
        <taxon>Tracheophyta</taxon>
        <taxon>Spermatophyta</taxon>
        <taxon>Magnoliopsida</taxon>
        <taxon>Liliopsida</taxon>
        <taxon>Araceae</taxon>
        <taxon>Pothoideae</taxon>
        <taxon>Potheae</taxon>
        <taxon>Anthurium</taxon>
    </lineage>
</organism>
<dbReference type="InterPro" id="IPR002885">
    <property type="entry name" value="PPR_rpt"/>
</dbReference>
<evidence type="ECO:0000256" key="2">
    <source>
        <dbReference type="ARBA" id="ARBA00022737"/>
    </source>
</evidence>
<dbReference type="Pfam" id="PF13041">
    <property type="entry name" value="PPR_2"/>
    <property type="match status" value="1"/>
</dbReference>
<evidence type="ECO:0000256" key="3">
    <source>
        <dbReference type="PROSITE-ProRule" id="PRU00708"/>
    </source>
</evidence>
<feature type="compositionally biased region" description="Acidic residues" evidence="4">
    <location>
        <begin position="120"/>
        <end position="141"/>
    </location>
</feature>
<dbReference type="PROSITE" id="PS51375">
    <property type="entry name" value="PPR"/>
    <property type="match status" value="5"/>
</dbReference>
<feature type="repeat" description="PPR" evidence="3">
    <location>
        <begin position="440"/>
        <end position="474"/>
    </location>
</feature>
<evidence type="ECO:0000256" key="1">
    <source>
        <dbReference type="ARBA" id="ARBA00007626"/>
    </source>
</evidence>
<dbReference type="Pfam" id="PF12854">
    <property type="entry name" value="PPR_1"/>
    <property type="match status" value="1"/>
</dbReference>
<dbReference type="GO" id="GO:0003729">
    <property type="term" value="F:mRNA binding"/>
    <property type="evidence" value="ECO:0007669"/>
    <property type="project" value="TreeGrafter"/>
</dbReference>
<dbReference type="Gene3D" id="1.25.40.10">
    <property type="entry name" value="Tetratricopeptide repeat domain"/>
    <property type="match status" value="3"/>
</dbReference>
<dbReference type="EMBL" id="GDJX01012309">
    <property type="protein sequence ID" value="JAT55627.1"/>
    <property type="molecule type" value="Transcribed_RNA"/>
</dbReference>
<feature type="repeat" description="PPR" evidence="3">
    <location>
        <begin position="334"/>
        <end position="369"/>
    </location>
</feature>
<accession>A0A1D1YLV8</accession>